<feature type="domain" description="PDZ" evidence="2">
    <location>
        <begin position="460"/>
        <end position="547"/>
    </location>
</feature>
<dbReference type="EMBL" id="JARQZJ010000124">
    <property type="protein sequence ID" value="KAK9890085.1"/>
    <property type="molecule type" value="Genomic_DNA"/>
</dbReference>
<dbReference type="Pfam" id="PF00595">
    <property type="entry name" value="PDZ"/>
    <property type="match status" value="2"/>
</dbReference>
<feature type="compositionally biased region" description="Low complexity" evidence="1">
    <location>
        <begin position="220"/>
        <end position="233"/>
    </location>
</feature>
<protein>
    <recommendedName>
        <fullName evidence="2">PDZ domain-containing protein</fullName>
    </recommendedName>
</protein>
<evidence type="ECO:0000313" key="4">
    <source>
        <dbReference type="Proteomes" id="UP001431783"/>
    </source>
</evidence>
<evidence type="ECO:0000256" key="1">
    <source>
        <dbReference type="SAM" id="MobiDB-lite"/>
    </source>
</evidence>
<feature type="compositionally biased region" description="Basic and acidic residues" evidence="1">
    <location>
        <begin position="588"/>
        <end position="599"/>
    </location>
</feature>
<dbReference type="PANTHER" id="PTHR19964">
    <property type="entry name" value="MULTIPLE PDZ DOMAIN PROTEIN"/>
    <property type="match status" value="1"/>
</dbReference>
<accession>A0AAW1V909</accession>
<dbReference type="Gene3D" id="2.30.42.10">
    <property type="match status" value="2"/>
</dbReference>
<dbReference type="CDD" id="cd06759">
    <property type="entry name" value="PDZ3_PDZD2-PDZ1_hPro-IL-16-like"/>
    <property type="match status" value="1"/>
</dbReference>
<dbReference type="AlphaFoldDB" id="A0AAW1V909"/>
<reference evidence="3 4" key="1">
    <citation type="submission" date="2023-03" db="EMBL/GenBank/DDBJ databases">
        <title>Genome insight into feeding habits of ladybird beetles.</title>
        <authorList>
            <person name="Li H.-S."/>
            <person name="Huang Y.-H."/>
            <person name="Pang H."/>
        </authorList>
    </citation>
    <scope>NUCLEOTIDE SEQUENCE [LARGE SCALE GENOMIC DNA]</scope>
    <source>
        <strain evidence="3">SYSU_2023b</strain>
        <tissue evidence="3">Whole body</tissue>
    </source>
</reference>
<keyword evidence="4" id="KW-1185">Reference proteome</keyword>
<evidence type="ECO:0000313" key="3">
    <source>
        <dbReference type="EMBL" id="KAK9890085.1"/>
    </source>
</evidence>
<dbReference type="Proteomes" id="UP001431783">
    <property type="component" value="Unassembled WGS sequence"/>
</dbReference>
<feature type="domain" description="PDZ" evidence="2">
    <location>
        <begin position="662"/>
        <end position="736"/>
    </location>
</feature>
<dbReference type="CDD" id="cd00136">
    <property type="entry name" value="PDZ_canonical"/>
    <property type="match status" value="1"/>
</dbReference>
<dbReference type="InterPro" id="IPR036034">
    <property type="entry name" value="PDZ_sf"/>
</dbReference>
<feature type="compositionally biased region" description="Basic residues" evidence="1">
    <location>
        <begin position="170"/>
        <end position="186"/>
    </location>
</feature>
<feature type="region of interest" description="Disordered" evidence="1">
    <location>
        <begin position="588"/>
        <end position="618"/>
    </location>
</feature>
<dbReference type="InterPro" id="IPR051342">
    <property type="entry name" value="PDZ_scaffold"/>
</dbReference>
<dbReference type="PANTHER" id="PTHR19964:SF95">
    <property type="entry name" value="ARC, ISOFORM A"/>
    <property type="match status" value="1"/>
</dbReference>
<feature type="compositionally biased region" description="Polar residues" evidence="1">
    <location>
        <begin position="156"/>
        <end position="166"/>
    </location>
</feature>
<proteinExistence type="predicted"/>
<feature type="compositionally biased region" description="Basic and acidic residues" evidence="1">
    <location>
        <begin position="187"/>
        <end position="197"/>
    </location>
</feature>
<organism evidence="3 4">
    <name type="scientific">Henosepilachna vigintioctopunctata</name>
    <dbReference type="NCBI Taxonomy" id="420089"/>
    <lineage>
        <taxon>Eukaryota</taxon>
        <taxon>Metazoa</taxon>
        <taxon>Ecdysozoa</taxon>
        <taxon>Arthropoda</taxon>
        <taxon>Hexapoda</taxon>
        <taxon>Insecta</taxon>
        <taxon>Pterygota</taxon>
        <taxon>Neoptera</taxon>
        <taxon>Endopterygota</taxon>
        <taxon>Coleoptera</taxon>
        <taxon>Polyphaga</taxon>
        <taxon>Cucujiformia</taxon>
        <taxon>Coccinelloidea</taxon>
        <taxon>Coccinellidae</taxon>
        <taxon>Epilachninae</taxon>
        <taxon>Epilachnini</taxon>
        <taxon>Henosepilachna</taxon>
    </lineage>
</organism>
<sequence>MEIRTSLPNLIKKVSRTWDKMMQNETSDVTNIDSVGKRENNQRETDSKSNRRRSEFESLLRNIRSTEKTFSGNDELNSNLTRDDIKKIYKQYENLKNQNKLSLYPKQKESSRKMNTLSESYPLNQKQLLDYLVMMQPDADEFKNLLDALSSDRLQSQNEMELSTGESPRKRTSKIRRMKKMFSRTKSKSDDEGDRQPNLKSSSRGKRSSISNFFSRKRNSSPSPSGASKYSFSDNEYDSDMSVRSLDSLRDNYGSLQRISSSNNSISDERQVRNELYKDKTIKEIDESNHMDLQSGCELFAKNEETSSHGNHLKPLINSLENMHSNEMKPLRNPMDIGCGSEMSLDEIDRRYDDDSNTEERKRRNTFSNAISAEKFSPNLFPISTTRYQATESEKNFKSEENITKKRMRLNEMQDRNVKKKTEDMNSFVTDINYCEKISKLSLEQKDSANSRLSESQREIINIRLNTAGSDFMGLKIEPTYLTNNRTAYLISEIYPDSIASRSGKFRIADEILKINGRNIEDIAPNDGQNIISSGNRELDIIIARVTFDRENECNEINNSFEPCVEKCTTIHDSEKAVCPVAMEVSASHDVKREEDPETRVTFSESRSNSNKKKDFDFKKPNEYLYRPHKSSNSPRHSSSFDERIRRLSVSYTERNFGPVSVVTLKKGPGMKTLGFSIVGGRDSNKGAMGIYVKTIYPNGQAAENKLLEKGDEILSLNGHSFQGLTHMEAVQLFKNIKSGDVLMQISKRKKFQRFVSSL</sequence>
<dbReference type="SUPFAM" id="SSF50156">
    <property type="entry name" value="PDZ domain-like"/>
    <property type="match status" value="2"/>
</dbReference>
<evidence type="ECO:0000259" key="2">
    <source>
        <dbReference type="PROSITE" id="PS50106"/>
    </source>
</evidence>
<gene>
    <name evidence="3" type="ORF">WA026_008895</name>
</gene>
<dbReference type="SMART" id="SM00228">
    <property type="entry name" value="PDZ"/>
    <property type="match status" value="2"/>
</dbReference>
<feature type="compositionally biased region" description="Basic and acidic residues" evidence="1">
    <location>
        <begin position="35"/>
        <end position="56"/>
    </location>
</feature>
<name>A0AAW1V909_9CUCU</name>
<dbReference type="PROSITE" id="PS50106">
    <property type="entry name" value="PDZ"/>
    <property type="match status" value="2"/>
</dbReference>
<comment type="caution">
    <text evidence="3">The sequence shown here is derived from an EMBL/GenBank/DDBJ whole genome shotgun (WGS) entry which is preliminary data.</text>
</comment>
<dbReference type="InterPro" id="IPR001478">
    <property type="entry name" value="PDZ"/>
</dbReference>
<feature type="region of interest" description="Disordered" evidence="1">
    <location>
        <begin position="25"/>
        <end position="56"/>
    </location>
</feature>
<feature type="region of interest" description="Disordered" evidence="1">
    <location>
        <begin position="156"/>
        <end position="237"/>
    </location>
</feature>